<name>M1AH50_SOLTU</name>
<evidence type="ECO:0000313" key="2">
    <source>
        <dbReference type="Proteomes" id="UP000011115"/>
    </source>
</evidence>
<dbReference type="Proteomes" id="UP000011115">
    <property type="component" value="Unassembled WGS sequence"/>
</dbReference>
<dbReference type="PaxDb" id="4113-PGSC0003DMT400022732"/>
<reference evidence="1" key="2">
    <citation type="submission" date="2015-06" db="UniProtKB">
        <authorList>
            <consortium name="EnsemblPlants"/>
        </authorList>
    </citation>
    <scope>IDENTIFICATION</scope>
    <source>
        <strain evidence="1">DM1-3 516 R44</strain>
    </source>
</reference>
<dbReference type="AlphaFoldDB" id="M1AH50"/>
<dbReference type="InParanoid" id="M1AH50"/>
<keyword evidence="2" id="KW-1185">Reference proteome</keyword>
<sequence>MAIRNHVMNAKTTESSNLPHGRCDELLQKCKSLEYKTAIPADEHAAASDKVAVTCNYS</sequence>
<organism evidence="1 2">
    <name type="scientific">Solanum tuberosum</name>
    <name type="common">Potato</name>
    <dbReference type="NCBI Taxonomy" id="4113"/>
    <lineage>
        <taxon>Eukaryota</taxon>
        <taxon>Viridiplantae</taxon>
        <taxon>Streptophyta</taxon>
        <taxon>Embryophyta</taxon>
        <taxon>Tracheophyta</taxon>
        <taxon>Spermatophyta</taxon>
        <taxon>Magnoliopsida</taxon>
        <taxon>eudicotyledons</taxon>
        <taxon>Gunneridae</taxon>
        <taxon>Pentapetalae</taxon>
        <taxon>asterids</taxon>
        <taxon>lamiids</taxon>
        <taxon>Solanales</taxon>
        <taxon>Solanaceae</taxon>
        <taxon>Solanoideae</taxon>
        <taxon>Solaneae</taxon>
        <taxon>Solanum</taxon>
    </lineage>
</organism>
<proteinExistence type="predicted"/>
<protein>
    <submittedName>
        <fullName evidence="1">UPF0497 membrane protein</fullName>
    </submittedName>
</protein>
<evidence type="ECO:0000313" key="1">
    <source>
        <dbReference type="EnsemblPlants" id="PGSC0003DMT400022732"/>
    </source>
</evidence>
<accession>M1AH50</accession>
<dbReference type="EnsemblPlants" id="PGSC0003DMT400022732">
    <property type="protein sequence ID" value="PGSC0003DMT400022732"/>
    <property type="gene ID" value="PGSC0003DMG402008816"/>
</dbReference>
<dbReference type="HOGENOM" id="CLU_2982898_0_0_1"/>
<dbReference type="Gramene" id="PGSC0003DMT400022732">
    <property type="protein sequence ID" value="PGSC0003DMT400022732"/>
    <property type="gene ID" value="PGSC0003DMG402008816"/>
</dbReference>
<reference evidence="2" key="1">
    <citation type="journal article" date="2011" name="Nature">
        <title>Genome sequence and analysis of the tuber crop potato.</title>
        <authorList>
            <consortium name="The Potato Genome Sequencing Consortium"/>
        </authorList>
    </citation>
    <scope>NUCLEOTIDE SEQUENCE [LARGE SCALE GENOMIC DNA]</scope>
    <source>
        <strain evidence="2">cv. DM1-3 516 R44</strain>
    </source>
</reference>